<keyword evidence="3" id="KW-1185">Reference proteome</keyword>
<gene>
    <name evidence="2" type="ORF">P873_12630</name>
</gene>
<organism evidence="2 3">
    <name type="scientific">Arenimonas composti TR7-09 = DSM 18010</name>
    <dbReference type="NCBI Taxonomy" id="1121013"/>
    <lineage>
        <taxon>Bacteria</taxon>
        <taxon>Pseudomonadati</taxon>
        <taxon>Pseudomonadota</taxon>
        <taxon>Gammaproteobacteria</taxon>
        <taxon>Lysobacterales</taxon>
        <taxon>Lysobacteraceae</taxon>
        <taxon>Arenimonas</taxon>
    </lineage>
</organism>
<sequence length="331" mass="35110">MMRTRLPTLAACAALLLATVPAHADDVLALDRDGGRLLVIDHATFRLRHTVDVGTGVHEVIASADGRRAWVASYGSAQVVGHELVEVDLADGRVVRRVDTAPLLRPHGLARAGDNVYFTAELNRVLARFNPAEGRVDRIYGIGGDLAHMLELVPGGQQLLTADMLSGTVSRLDFRAGQPAPKLTSYRVGDKPEGLAVRPDGREAWVGLNGEGTVKVLDLESGEIVATLPAGSYPARIEFSRDGSLAFVVDPEASTLLVFDVATRTQRHAHRIAGLPLGMLPGARADRIVLSLVEAGAVVEVDVETGEVLRRVEVGQLSDGIALAETAAAGR</sequence>
<dbReference type="Gene3D" id="2.130.10.10">
    <property type="entry name" value="YVTN repeat-like/Quinoprotein amine dehydrogenase"/>
    <property type="match status" value="2"/>
</dbReference>
<accession>A0A091BXC5</accession>
<dbReference type="InterPro" id="IPR015943">
    <property type="entry name" value="WD40/YVTN_repeat-like_dom_sf"/>
</dbReference>
<feature type="chain" id="PRO_5001871667" description="SMP-30/Gluconolactonase/LRE-like region domain-containing protein" evidence="1">
    <location>
        <begin position="25"/>
        <end position="331"/>
    </location>
</feature>
<dbReference type="InterPro" id="IPR051200">
    <property type="entry name" value="Host-pathogen_enzymatic-act"/>
</dbReference>
<name>A0A091BXC5_9GAMM</name>
<dbReference type="AlphaFoldDB" id="A0A091BXC5"/>
<keyword evidence="1" id="KW-0732">Signal</keyword>
<dbReference type="STRING" id="1121013.GCA_000426365_00736"/>
<dbReference type="PANTHER" id="PTHR47197:SF3">
    <property type="entry name" value="DIHYDRO-HEME D1 DEHYDROGENASE"/>
    <property type="match status" value="1"/>
</dbReference>
<dbReference type="EMBL" id="AWXU01000044">
    <property type="protein sequence ID" value="KFN48985.1"/>
    <property type="molecule type" value="Genomic_DNA"/>
</dbReference>
<comment type="caution">
    <text evidence="2">The sequence shown here is derived from an EMBL/GenBank/DDBJ whole genome shotgun (WGS) entry which is preliminary data.</text>
</comment>
<evidence type="ECO:0000313" key="2">
    <source>
        <dbReference type="EMBL" id="KFN48985.1"/>
    </source>
</evidence>
<evidence type="ECO:0008006" key="4">
    <source>
        <dbReference type="Google" id="ProtNLM"/>
    </source>
</evidence>
<proteinExistence type="predicted"/>
<dbReference type="eggNOG" id="COG3391">
    <property type="taxonomic scope" value="Bacteria"/>
</dbReference>
<dbReference type="PANTHER" id="PTHR47197">
    <property type="entry name" value="PROTEIN NIRF"/>
    <property type="match status" value="1"/>
</dbReference>
<feature type="signal peptide" evidence="1">
    <location>
        <begin position="1"/>
        <end position="24"/>
    </location>
</feature>
<reference evidence="2 3" key="1">
    <citation type="submission" date="2013-09" db="EMBL/GenBank/DDBJ databases">
        <title>Genome sequencing of Arenimonas composti.</title>
        <authorList>
            <person name="Chen F."/>
            <person name="Wang G."/>
        </authorList>
    </citation>
    <scope>NUCLEOTIDE SEQUENCE [LARGE SCALE GENOMIC DNA]</scope>
    <source>
        <strain evidence="2 3">TR7-09</strain>
    </source>
</reference>
<dbReference type="InterPro" id="IPR011048">
    <property type="entry name" value="Haem_d1_sf"/>
</dbReference>
<dbReference type="SUPFAM" id="SSF51004">
    <property type="entry name" value="C-terminal (heme d1) domain of cytochrome cd1-nitrite reductase"/>
    <property type="match status" value="1"/>
</dbReference>
<evidence type="ECO:0000313" key="3">
    <source>
        <dbReference type="Proteomes" id="UP000029391"/>
    </source>
</evidence>
<evidence type="ECO:0000256" key="1">
    <source>
        <dbReference type="SAM" id="SignalP"/>
    </source>
</evidence>
<dbReference type="Proteomes" id="UP000029391">
    <property type="component" value="Unassembled WGS sequence"/>
</dbReference>
<protein>
    <recommendedName>
        <fullName evidence="4">SMP-30/Gluconolactonase/LRE-like region domain-containing protein</fullName>
    </recommendedName>
</protein>